<dbReference type="EMBL" id="JAYLLN010000012">
    <property type="protein sequence ID" value="MEI5984634.1"/>
    <property type="molecule type" value="Genomic_DNA"/>
</dbReference>
<protein>
    <submittedName>
        <fullName evidence="2">Uncharacterized protein</fullName>
    </submittedName>
</protein>
<comment type="caution">
    <text evidence="2">The sequence shown here is derived from an EMBL/GenBank/DDBJ whole genome shotgun (WGS) entry which is preliminary data.</text>
</comment>
<organism evidence="2 3">
    <name type="scientific">Sphingobacterium tenebrionis</name>
    <dbReference type="NCBI Taxonomy" id="3111775"/>
    <lineage>
        <taxon>Bacteria</taxon>
        <taxon>Pseudomonadati</taxon>
        <taxon>Bacteroidota</taxon>
        <taxon>Sphingobacteriia</taxon>
        <taxon>Sphingobacteriales</taxon>
        <taxon>Sphingobacteriaceae</taxon>
        <taxon>Sphingobacterium</taxon>
    </lineage>
</organism>
<sequence length="138" mass="15946">MKTIAKLGLTGLFVVAYAAFNSVAAQKYKFKASLKYKPAHDLNENTKSEKEFLIDFNKKKFGKFPIVSDIKIENNKGHQDPKLNNLLYIFAIEGYKVWLTISSSGYYDELFLYDKDYDGIFSIRYYGKATEINKKKVK</sequence>
<name>A0ABU8I5C0_9SPHI</name>
<accession>A0ABU8I5C0</accession>
<reference evidence="2 3" key="1">
    <citation type="submission" date="2024-01" db="EMBL/GenBank/DDBJ databases">
        <title>Sphingobacterium tenebrionis sp. nov., a novel endophyte isolated from tenebrio molitor intestines.</title>
        <authorList>
            <person name="Zhang C."/>
        </authorList>
    </citation>
    <scope>NUCLEOTIDE SEQUENCE [LARGE SCALE GENOMIC DNA]</scope>
    <source>
        <strain evidence="2 3">PU5-4</strain>
    </source>
</reference>
<gene>
    <name evidence="2" type="ORF">VJ786_06955</name>
</gene>
<evidence type="ECO:0000313" key="3">
    <source>
        <dbReference type="Proteomes" id="UP001363035"/>
    </source>
</evidence>
<evidence type="ECO:0000313" key="2">
    <source>
        <dbReference type="EMBL" id="MEI5984634.1"/>
    </source>
</evidence>
<dbReference type="RefSeq" id="WP_144038154.1">
    <property type="nucleotide sequence ID" value="NZ_JAYLLN010000012.1"/>
</dbReference>
<evidence type="ECO:0000256" key="1">
    <source>
        <dbReference type="SAM" id="SignalP"/>
    </source>
</evidence>
<proteinExistence type="predicted"/>
<feature type="signal peptide" evidence="1">
    <location>
        <begin position="1"/>
        <end position="18"/>
    </location>
</feature>
<feature type="chain" id="PRO_5045137547" evidence="1">
    <location>
        <begin position="19"/>
        <end position="138"/>
    </location>
</feature>
<keyword evidence="1" id="KW-0732">Signal</keyword>
<keyword evidence="3" id="KW-1185">Reference proteome</keyword>
<dbReference type="Proteomes" id="UP001363035">
    <property type="component" value="Unassembled WGS sequence"/>
</dbReference>